<reference evidence="7 8" key="1">
    <citation type="submission" date="2019-08" db="EMBL/GenBank/DDBJ databases">
        <title>Whole genome of Aphis craccivora.</title>
        <authorList>
            <person name="Voronova N.V."/>
            <person name="Shulinski R.S."/>
            <person name="Bandarenka Y.V."/>
            <person name="Zhorov D.G."/>
            <person name="Warner D."/>
        </authorList>
    </citation>
    <scope>NUCLEOTIDE SEQUENCE [LARGE SCALE GENOMIC DNA]</scope>
    <source>
        <strain evidence="7">180601</strain>
        <tissue evidence="7">Whole Body</tissue>
    </source>
</reference>
<keyword evidence="4" id="KW-0804">Transcription</keyword>
<evidence type="ECO:0000256" key="1">
    <source>
        <dbReference type="ARBA" id="ARBA00011764"/>
    </source>
</evidence>
<dbReference type="GO" id="GO:0005634">
    <property type="term" value="C:nucleus"/>
    <property type="evidence" value="ECO:0007669"/>
    <property type="project" value="TreeGrafter"/>
</dbReference>
<dbReference type="PANTHER" id="PTHR23098:SF16">
    <property type="entry name" value="REGULATORY PROTEIN ZESTE"/>
    <property type="match status" value="1"/>
</dbReference>
<gene>
    <name evidence="7" type="ORF">FWK35_00031837</name>
</gene>
<feature type="non-terminal residue" evidence="7">
    <location>
        <position position="1"/>
    </location>
</feature>
<dbReference type="InterPro" id="IPR028002">
    <property type="entry name" value="Myb_DNA-bind_5"/>
</dbReference>
<sequence length="302" mass="34215">CMGQDIGMFDGFTNNSTSHGNSLAPSLKSCVSGHKRTENFTASEIDVLIALVKKYKGVIECMKTDNVNAKMKKDAWIKIQNEFNCQLPETHRTAIILKNKYENVKRNVKKQYAEEKTFSRGTGGGPTKVFQKTSIASTVGEILQIRMTGETSIYGSDTSNQQYCNAELETDMLEHQFIEPVHVSNGDDNEIVTLMFGDIDPVNESTTCEQYNGQSQSSATKRDWTTYSPADLKSRASLSEEQKSAFSEHHKLKMHLKQEKHNLELQMMTEKHKIEIKNLKLTNDILKMQKEAEKIKYSNINI</sequence>
<evidence type="ECO:0000256" key="5">
    <source>
        <dbReference type="ARBA" id="ARBA00025466"/>
    </source>
</evidence>
<name>A0A6G0W411_APHCR</name>
<dbReference type="OrthoDB" id="6629379at2759"/>
<evidence type="ECO:0000313" key="8">
    <source>
        <dbReference type="Proteomes" id="UP000478052"/>
    </source>
</evidence>
<organism evidence="7 8">
    <name type="scientific">Aphis craccivora</name>
    <name type="common">Cowpea aphid</name>
    <dbReference type="NCBI Taxonomy" id="307492"/>
    <lineage>
        <taxon>Eukaryota</taxon>
        <taxon>Metazoa</taxon>
        <taxon>Ecdysozoa</taxon>
        <taxon>Arthropoda</taxon>
        <taxon>Hexapoda</taxon>
        <taxon>Insecta</taxon>
        <taxon>Pterygota</taxon>
        <taxon>Neoptera</taxon>
        <taxon>Paraneoptera</taxon>
        <taxon>Hemiptera</taxon>
        <taxon>Sternorrhyncha</taxon>
        <taxon>Aphidomorpha</taxon>
        <taxon>Aphidoidea</taxon>
        <taxon>Aphididae</taxon>
        <taxon>Aphidini</taxon>
        <taxon>Aphis</taxon>
        <taxon>Aphis</taxon>
    </lineage>
</organism>
<dbReference type="AlphaFoldDB" id="A0A6G0W411"/>
<feature type="domain" description="Myb/SANT-like DNA-binding" evidence="6">
    <location>
        <begin position="36"/>
        <end position="113"/>
    </location>
</feature>
<comment type="subunit">
    <text evidence="1">Self-associates forming complexes of several hundred monomers.</text>
</comment>
<evidence type="ECO:0000256" key="4">
    <source>
        <dbReference type="ARBA" id="ARBA00023163"/>
    </source>
</evidence>
<comment type="function">
    <text evidence="5">Involved in transvection phenomena (= synapsis-dependent gene expression), where the synaptic pairing of chromosomes carrying genes with which zeste interacts influences the expression of these genes. Zeste binds to DNA and stimulates transcription from a nearby promoter.</text>
</comment>
<protein>
    <recommendedName>
        <fullName evidence="2">Regulatory protein zeste</fullName>
    </recommendedName>
</protein>
<accession>A0A6G0W411</accession>
<proteinExistence type="predicted"/>
<dbReference type="PANTHER" id="PTHR23098">
    <property type="entry name" value="AGAP001331-PA-RELATED"/>
    <property type="match status" value="1"/>
</dbReference>
<dbReference type="Pfam" id="PF13873">
    <property type="entry name" value="Myb_DNA-bind_5"/>
    <property type="match status" value="1"/>
</dbReference>
<evidence type="ECO:0000256" key="3">
    <source>
        <dbReference type="ARBA" id="ARBA00023015"/>
    </source>
</evidence>
<comment type="caution">
    <text evidence="7">The sequence shown here is derived from an EMBL/GenBank/DDBJ whole genome shotgun (WGS) entry which is preliminary data.</text>
</comment>
<dbReference type="EMBL" id="VUJU01009612">
    <property type="protein sequence ID" value="KAF0718993.1"/>
    <property type="molecule type" value="Genomic_DNA"/>
</dbReference>
<keyword evidence="8" id="KW-1185">Reference proteome</keyword>
<evidence type="ECO:0000259" key="6">
    <source>
        <dbReference type="Pfam" id="PF13873"/>
    </source>
</evidence>
<dbReference type="Proteomes" id="UP000478052">
    <property type="component" value="Unassembled WGS sequence"/>
</dbReference>
<evidence type="ECO:0000256" key="2">
    <source>
        <dbReference type="ARBA" id="ARBA00016807"/>
    </source>
</evidence>
<keyword evidence="3" id="KW-0805">Transcription regulation</keyword>
<evidence type="ECO:0000313" key="7">
    <source>
        <dbReference type="EMBL" id="KAF0718993.1"/>
    </source>
</evidence>